<proteinExistence type="predicted"/>
<comment type="caution">
    <text evidence="2">The sequence shown here is derived from an EMBL/GenBank/DDBJ whole genome shotgun (WGS) entry which is preliminary data.</text>
</comment>
<feature type="transmembrane region" description="Helical" evidence="1">
    <location>
        <begin position="94"/>
        <end position="111"/>
    </location>
</feature>
<dbReference type="AlphaFoldDB" id="A0A2M9AA13"/>
<feature type="transmembrane region" description="Helical" evidence="1">
    <location>
        <begin position="63"/>
        <end position="87"/>
    </location>
</feature>
<evidence type="ECO:0000256" key="1">
    <source>
        <dbReference type="SAM" id="Phobius"/>
    </source>
</evidence>
<protein>
    <submittedName>
        <fullName evidence="2">Uncharacterized protein</fullName>
    </submittedName>
</protein>
<feature type="transmembrane region" description="Helical" evidence="1">
    <location>
        <begin position="6"/>
        <end position="24"/>
    </location>
</feature>
<dbReference type="EMBL" id="PGEX01000001">
    <property type="protein sequence ID" value="PJJ42530.1"/>
    <property type="molecule type" value="Genomic_DNA"/>
</dbReference>
<evidence type="ECO:0000313" key="2">
    <source>
        <dbReference type="EMBL" id="PJJ42530.1"/>
    </source>
</evidence>
<dbReference type="Proteomes" id="UP000231134">
    <property type="component" value="Unassembled WGS sequence"/>
</dbReference>
<keyword evidence="1" id="KW-0812">Transmembrane</keyword>
<keyword evidence="1" id="KW-1133">Transmembrane helix</keyword>
<accession>A0A2M9AA13</accession>
<dbReference type="OrthoDB" id="9803232at2"/>
<feature type="transmembrane region" description="Helical" evidence="1">
    <location>
        <begin position="33"/>
        <end position="51"/>
    </location>
</feature>
<reference evidence="2 3" key="1">
    <citation type="submission" date="2017-11" db="EMBL/GenBank/DDBJ databases">
        <title>Animal gut microbial communities from fecal samples from Wisconsin, USA.</title>
        <authorList>
            <person name="Neumann A."/>
        </authorList>
    </citation>
    <scope>NUCLEOTIDE SEQUENCE [LARGE SCALE GENOMIC DNA]</scope>
    <source>
        <strain evidence="2 3">UWS3</strain>
    </source>
</reference>
<keyword evidence="1" id="KW-0472">Membrane</keyword>
<sequence>MTAYSIFSTLAAIALIFLLIHSIWNTAPEKRRAFVIPGLIQLFAASLALIRGRILPYFIPHEIVTILCYFFALYLTFTSAISIAAVGKPHRKKLASLWVITAVAFWILAIFA</sequence>
<name>A0A2M9AA13_9BACT</name>
<dbReference type="RefSeq" id="WP_100426383.1">
    <property type="nucleotide sequence ID" value="NZ_PGEX01000001.1"/>
</dbReference>
<organism evidence="2 3">
    <name type="scientific">Hallerella succinigenes</name>
    <dbReference type="NCBI Taxonomy" id="1896222"/>
    <lineage>
        <taxon>Bacteria</taxon>
        <taxon>Pseudomonadati</taxon>
        <taxon>Fibrobacterota</taxon>
        <taxon>Fibrobacteria</taxon>
        <taxon>Fibrobacterales</taxon>
        <taxon>Fibrobacteraceae</taxon>
        <taxon>Hallerella</taxon>
    </lineage>
</organism>
<evidence type="ECO:0000313" key="3">
    <source>
        <dbReference type="Proteomes" id="UP000231134"/>
    </source>
</evidence>
<gene>
    <name evidence="2" type="ORF">BGX16_2562</name>
</gene>
<keyword evidence="3" id="KW-1185">Reference proteome</keyword>